<evidence type="ECO:0000256" key="3">
    <source>
        <dbReference type="ARBA" id="ARBA00022917"/>
    </source>
</evidence>
<dbReference type="PANTHER" id="PTHR43804:SF7">
    <property type="entry name" value="LD18447P"/>
    <property type="match status" value="1"/>
</dbReference>
<dbReference type="PROSITE" id="PS00745">
    <property type="entry name" value="RF_PROK_I"/>
    <property type="match status" value="1"/>
</dbReference>
<reference evidence="5 6" key="1">
    <citation type="submission" date="2019-05" db="EMBL/GenBank/DDBJ databases">
        <title>Emergence of the Ug99 lineage of the wheat stem rust pathogen through somatic hybridization.</title>
        <authorList>
            <person name="Li F."/>
            <person name="Upadhyaya N.M."/>
            <person name="Sperschneider J."/>
            <person name="Matny O."/>
            <person name="Nguyen-Phuc H."/>
            <person name="Mago R."/>
            <person name="Raley C."/>
            <person name="Miller M.E."/>
            <person name="Silverstein K.A.T."/>
            <person name="Henningsen E."/>
            <person name="Hirsch C.D."/>
            <person name="Visser B."/>
            <person name="Pretorius Z.A."/>
            <person name="Steffenson B.J."/>
            <person name="Schwessinger B."/>
            <person name="Dodds P.N."/>
            <person name="Figueroa M."/>
        </authorList>
    </citation>
    <scope>NUCLEOTIDE SEQUENCE [LARGE SCALE GENOMIC DNA]</scope>
    <source>
        <strain evidence="5 6">Ug99</strain>
    </source>
</reference>
<sequence>MSTSLLLLRNHHHCSPPRLIKRITATTRYISTELQQPPKLLKAARNLLTNLDQNPVTSSSSNHTAPKYEIIKKQKAIQPLKLAVEKYDELSSLACELKTISEKDPDEDMREIAITELKTIEERVLRTIEKVKQGLIHVASPRPESYDQSALVEIKPGVGGVEASHFATLLMNLYTRLATRKRWHIKPVSVEYMTSGQGQDGLREAVLEIEGQAVYGCLRWEAGVHRVQRVPVMQNTASIHTSTASVIVLPLNPSGSEENDSEDLFDEKDIKLETMRSQGAGGQHVNKTESAVRLTHIPTGTVVSMQDSRSQHQNRERAYMILRARLLDLKLRQKVIENRESRLSQVKNTNRSEKIRTYNFQQGRVTDHRIGLTLPRLNDIIDGGETLDIIWDGLEKDEEANTIQSIYSTTHTSNSK</sequence>
<dbReference type="Pfam" id="PF00472">
    <property type="entry name" value="RF-1"/>
    <property type="match status" value="1"/>
</dbReference>
<dbReference type="FunFam" id="3.30.160.20:FF:000070">
    <property type="entry name" value="Related to MRF1-peptide chain release factor, mitochondrial"/>
    <property type="match status" value="1"/>
</dbReference>
<protein>
    <recommendedName>
        <fullName evidence="4">Prokaryotic-type class I peptide chain release factors domain-containing protein</fullName>
    </recommendedName>
</protein>
<evidence type="ECO:0000256" key="2">
    <source>
        <dbReference type="ARBA" id="ARBA00022481"/>
    </source>
</evidence>
<keyword evidence="2" id="KW-0488">Methylation</keyword>
<accession>A0A5B0M1E8</accession>
<comment type="caution">
    <text evidence="5">The sequence shown here is derived from an EMBL/GenBank/DDBJ whole genome shotgun (WGS) entry which is preliminary data.</text>
</comment>
<evidence type="ECO:0000313" key="6">
    <source>
        <dbReference type="Proteomes" id="UP000325313"/>
    </source>
</evidence>
<dbReference type="GO" id="GO:0003747">
    <property type="term" value="F:translation release factor activity"/>
    <property type="evidence" value="ECO:0007669"/>
    <property type="project" value="InterPro"/>
</dbReference>
<dbReference type="EMBL" id="VDEP01000484">
    <property type="protein sequence ID" value="KAA1070129.1"/>
    <property type="molecule type" value="Genomic_DNA"/>
</dbReference>
<dbReference type="PANTHER" id="PTHR43804">
    <property type="entry name" value="LD18447P"/>
    <property type="match status" value="1"/>
</dbReference>
<gene>
    <name evidence="5" type="ORF">PGTUg99_009015</name>
</gene>
<dbReference type="InterPro" id="IPR050057">
    <property type="entry name" value="Prokaryotic/Mito_RF"/>
</dbReference>
<proteinExistence type="inferred from homology"/>
<dbReference type="SMART" id="SM00937">
    <property type="entry name" value="PCRF"/>
    <property type="match status" value="1"/>
</dbReference>
<dbReference type="Proteomes" id="UP000325313">
    <property type="component" value="Unassembled WGS sequence"/>
</dbReference>
<dbReference type="GO" id="GO:0005739">
    <property type="term" value="C:mitochondrion"/>
    <property type="evidence" value="ECO:0007669"/>
    <property type="project" value="GOC"/>
</dbReference>
<dbReference type="InterPro" id="IPR045853">
    <property type="entry name" value="Pep_chain_release_fac_I_sf"/>
</dbReference>
<dbReference type="AlphaFoldDB" id="A0A5B0M1E8"/>
<dbReference type="Gene3D" id="3.30.70.1660">
    <property type="match status" value="1"/>
</dbReference>
<dbReference type="GO" id="GO:0032543">
    <property type="term" value="P:mitochondrial translation"/>
    <property type="evidence" value="ECO:0007669"/>
    <property type="project" value="UniProtKB-ARBA"/>
</dbReference>
<dbReference type="SUPFAM" id="SSF75620">
    <property type="entry name" value="Release factor"/>
    <property type="match status" value="1"/>
</dbReference>
<comment type="similarity">
    <text evidence="1">Belongs to the prokaryotic/mitochondrial release factor family.</text>
</comment>
<evidence type="ECO:0000313" key="5">
    <source>
        <dbReference type="EMBL" id="KAA1070129.1"/>
    </source>
</evidence>
<name>A0A5B0M1E8_PUCGR</name>
<feature type="domain" description="Prokaryotic-type class I peptide chain release factors" evidence="4">
    <location>
        <begin position="276"/>
        <end position="292"/>
    </location>
</feature>
<dbReference type="InterPro" id="IPR000352">
    <property type="entry name" value="Pep_chain_release_fac_I"/>
</dbReference>
<dbReference type="Pfam" id="PF03462">
    <property type="entry name" value="PCRF"/>
    <property type="match status" value="1"/>
</dbReference>
<dbReference type="InterPro" id="IPR005139">
    <property type="entry name" value="PCRF"/>
</dbReference>
<dbReference type="Gene3D" id="3.30.160.20">
    <property type="match status" value="1"/>
</dbReference>
<evidence type="ECO:0000259" key="4">
    <source>
        <dbReference type="PROSITE" id="PS00745"/>
    </source>
</evidence>
<keyword evidence="3" id="KW-0648">Protein biosynthesis</keyword>
<evidence type="ECO:0000256" key="1">
    <source>
        <dbReference type="ARBA" id="ARBA00010835"/>
    </source>
</evidence>
<organism evidence="5 6">
    <name type="scientific">Puccinia graminis f. sp. tritici</name>
    <dbReference type="NCBI Taxonomy" id="56615"/>
    <lineage>
        <taxon>Eukaryota</taxon>
        <taxon>Fungi</taxon>
        <taxon>Dikarya</taxon>
        <taxon>Basidiomycota</taxon>
        <taxon>Pucciniomycotina</taxon>
        <taxon>Pucciniomycetes</taxon>
        <taxon>Pucciniales</taxon>
        <taxon>Pucciniaceae</taxon>
        <taxon>Puccinia</taxon>
    </lineage>
</organism>